<feature type="binding site" evidence="2">
    <location>
        <begin position="204"/>
        <end position="207"/>
    </location>
    <ligand>
        <name>FAD</name>
        <dbReference type="ChEBI" id="CHEBI:57692"/>
    </ligand>
</feature>
<organism evidence="3 4">
    <name type="scientific">Danaus plexippus plexippus</name>
    <dbReference type="NCBI Taxonomy" id="278856"/>
    <lineage>
        <taxon>Eukaryota</taxon>
        <taxon>Metazoa</taxon>
        <taxon>Ecdysozoa</taxon>
        <taxon>Arthropoda</taxon>
        <taxon>Hexapoda</taxon>
        <taxon>Insecta</taxon>
        <taxon>Pterygota</taxon>
        <taxon>Neoptera</taxon>
        <taxon>Endopterygota</taxon>
        <taxon>Lepidoptera</taxon>
        <taxon>Glossata</taxon>
        <taxon>Ditrysia</taxon>
        <taxon>Papilionoidea</taxon>
        <taxon>Nymphalidae</taxon>
        <taxon>Danainae</taxon>
        <taxon>Danaini</taxon>
        <taxon>Danaina</taxon>
        <taxon>Danaus</taxon>
        <taxon>Danaus</taxon>
    </lineage>
</organism>
<dbReference type="InterPro" id="IPR036188">
    <property type="entry name" value="FAD/NAD-bd_sf"/>
</dbReference>
<comment type="similarity">
    <text evidence="1">Belongs to the GMC oxidoreductase family.</text>
</comment>
<dbReference type="Proteomes" id="UP000007151">
    <property type="component" value="Unassembled WGS sequence"/>
</dbReference>
<accession>A0A212FGS2</accession>
<keyword evidence="2" id="KW-0285">Flavoprotein</keyword>
<dbReference type="SUPFAM" id="SSF51905">
    <property type="entry name" value="FAD/NAD(P)-binding domain"/>
    <property type="match status" value="1"/>
</dbReference>
<protein>
    <submittedName>
        <fullName evidence="3">Glucose dehydrogenase</fullName>
    </submittedName>
</protein>
<dbReference type="GO" id="GO:0016614">
    <property type="term" value="F:oxidoreductase activity, acting on CH-OH group of donors"/>
    <property type="evidence" value="ECO:0007669"/>
    <property type="project" value="InterPro"/>
</dbReference>
<dbReference type="PANTHER" id="PTHR11552:SF154">
    <property type="entry name" value="FI04917P"/>
    <property type="match status" value="1"/>
</dbReference>
<dbReference type="KEGG" id="dpl:KGM_213847"/>
<proteinExistence type="inferred from homology"/>
<dbReference type="GO" id="GO:0050660">
    <property type="term" value="F:flavin adenine dinucleotide binding"/>
    <property type="evidence" value="ECO:0007669"/>
    <property type="project" value="InterPro"/>
</dbReference>
<dbReference type="eggNOG" id="KOG1238">
    <property type="taxonomic scope" value="Eukaryota"/>
</dbReference>
<evidence type="ECO:0000256" key="1">
    <source>
        <dbReference type="ARBA" id="ARBA00010790"/>
    </source>
</evidence>
<evidence type="ECO:0000256" key="2">
    <source>
        <dbReference type="PIRSR" id="PIRSR000137-2"/>
    </source>
</evidence>
<comment type="cofactor">
    <cofactor evidence="2">
        <name>FAD</name>
        <dbReference type="ChEBI" id="CHEBI:57692"/>
    </cofactor>
</comment>
<reference evidence="3 4" key="1">
    <citation type="journal article" date="2011" name="Cell">
        <title>The monarch butterfly genome yields insights into long-distance migration.</title>
        <authorList>
            <person name="Zhan S."/>
            <person name="Merlin C."/>
            <person name="Boore J.L."/>
            <person name="Reppert S.M."/>
        </authorList>
    </citation>
    <scope>NUCLEOTIDE SEQUENCE [LARGE SCALE GENOMIC DNA]</scope>
    <source>
        <strain evidence="3">F-2</strain>
    </source>
</reference>
<dbReference type="STRING" id="278856.A0A212FGS2"/>
<dbReference type="InterPro" id="IPR012132">
    <property type="entry name" value="GMC_OxRdtase"/>
</dbReference>
<keyword evidence="4" id="KW-1185">Reference proteome</keyword>
<dbReference type="Pfam" id="PF05199">
    <property type="entry name" value="GMC_oxred_C"/>
    <property type="match status" value="1"/>
</dbReference>
<dbReference type="OrthoDB" id="269227at2759"/>
<dbReference type="Gene3D" id="3.30.560.10">
    <property type="entry name" value="Glucose Oxidase, domain 3"/>
    <property type="match status" value="1"/>
</dbReference>
<dbReference type="PIRSF" id="PIRSF000137">
    <property type="entry name" value="Alcohol_oxidase"/>
    <property type="match status" value="1"/>
</dbReference>
<name>A0A212FGS2_DANPL</name>
<evidence type="ECO:0000313" key="3">
    <source>
        <dbReference type="EMBL" id="OWR52932.1"/>
    </source>
</evidence>
<gene>
    <name evidence="3" type="ORF">KGM_213847</name>
</gene>
<dbReference type="InterPro" id="IPR007867">
    <property type="entry name" value="GMC_OxRtase_C"/>
</dbReference>
<comment type="caution">
    <text evidence="3">The sequence shown here is derived from an EMBL/GenBank/DDBJ whole genome shotgun (WGS) entry which is preliminary data.</text>
</comment>
<keyword evidence="2" id="KW-0274">FAD</keyword>
<evidence type="ECO:0000313" key="4">
    <source>
        <dbReference type="Proteomes" id="UP000007151"/>
    </source>
</evidence>
<dbReference type="Gene3D" id="3.50.50.60">
    <property type="entry name" value="FAD/NAD(P)-binding domain"/>
    <property type="match status" value="1"/>
</dbReference>
<dbReference type="PANTHER" id="PTHR11552">
    <property type="entry name" value="GLUCOSE-METHANOL-CHOLINE GMC OXIDOREDUCTASE"/>
    <property type="match status" value="1"/>
</dbReference>
<dbReference type="SUPFAM" id="SSF54373">
    <property type="entry name" value="FAD-linked reductases, C-terminal domain"/>
    <property type="match status" value="1"/>
</dbReference>
<dbReference type="EMBL" id="AGBW02008601">
    <property type="protein sequence ID" value="OWR52932.1"/>
    <property type="molecule type" value="Genomic_DNA"/>
</dbReference>
<dbReference type="Pfam" id="PF00732">
    <property type="entry name" value="GMC_oxred_N"/>
    <property type="match status" value="1"/>
</dbReference>
<sequence>MTTTWSPHNIAPLCMEQQANLTQCSSAGFLFLSLVVKLFGNATYSTSNPEQYPSESHSSFHGYNPFVQYQSTFSSERHKSSSSSTDQLFQYFSGTRAATETFGPRSHRRKKSNEYDFIIVGAGSAGCVLANRLTEIKNWRVLLLEAGSEEPDVTMVPSFPPLNRDSSIDWGYRTQPEKLTCRGFSGHQCVWPRGKTMGGSSAINYIVYMRGHRLDYDTWAELGNPGWSYDELLPYFRKSENNRAIEAIDTIHHGVGGPMTVERFPYLDENTFMLVEAFNQTGSPIIDLTGENNIGTNLALSTSRDGRRMSTNIAYIRPIRHIRPNLNIVVNAFATKLIIDPVTKITLGVTYVKNGVTYNVFARNEVIVSSGALNSPKLLMLSGIGPKEHLESLDIPVVVNLAVGRNLQEHVTTEGLTLALSNKTSTMVSTQELLDAVNDYYQQEPKKSGPLSSTSVLSSVAFIKTKYSTVNAPDIQYHFSARNVEDFYANPRIYLEANIFPLAFYNGLSANPLLLTPKSRGVILLNNTDPVYGQPLIYSGFYTVKEDMDVMVEGLRYVVSLEETEAFQQNGARFVRIPVKNCEDHKWGSYDYFACILIQYTAVIYHPVGTCKMGPVWDKQAVVDPRLRVYGISRLRVVDASIMPLTVRGNTNIPTVTIAERAADMIKEDYSTRNNHN</sequence>
<dbReference type="PROSITE" id="PS00624">
    <property type="entry name" value="GMC_OXRED_2"/>
    <property type="match status" value="1"/>
</dbReference>
<dbReference type="InterPro" id="IPR000172">
    <property type="entry name" value="GMC_OxRdtase_N"/>
</dbReference>
<dbReference type="AlphaFoldDB" id="A0A212FGS2"/>